<evidence type="ECO:0000256" key="3">
    <source>
        <dbReference type="ARBA" id="ARBA00023163"/>
    </source>
</evidence>
<keyword evidence="1" id="KW-0805">Transcription regulation</keyword>
<evidence type="ECO:0000256" key="2">
    <source>
        <dbReference type="ARBA" id="ARBA00023125"/>
    </source>
</evidence>
<keyword evidence="3" id="KW-0804">Transcription</keyword>
<gene>
    <name evidence="5" type="ORF">GNF79_18840</name>
</gene>
<dbReference type="RefSeq" id="WP_322459234.1">
    <property type="nucleotide sequence ID" value="NZ_WNVC01000994.1"/>
</dbReference>
<evidence type="ECO:0000313" key="6">
    <source>
        <dbReference type="Proteomes" id="UP001291306"/>
    </source>
</evidence>
<dbReference type="PRINTS" id="PR00035">
    <property type="entry name" value="HTHGNTR"/>
</dbReference>
<dbReference type="InterPro" id="IPR028978">
    <property type="entry name" value="Chorismate_lyase_/UTRA_dom_sf"/>
</dbReference>
<dbReference type="GO" id="GO:0045892">
    <property type="term" value="P:negative regulation of DNA-templated transcription"/>
    <property type="evidence" value="ECO:0007669"/>
    <property type="project" value="TreeGrafter"/>
</dbReference>
<dbReference type="SMART" id="SM00345">
    <property type="entry name" value="HTH_GNTR"/>
    <property type="match status" value="1"/>
</dbReference>
<name>A0AAW9IKS2_CLOPF</name>
<dbReference type="AlphaFoldDB" id="A0AAW9IKS2"/>
<sequence length="145" mass="16569">MSLDFTSGAKPLWSQLANLLREKIEKGEYKAGDILPPEMQLIDTYGISRITVRQAMDNLMNEGYIERRRGKGTIVLNKEENVSTAMKSSFKQLKENGERAEKKLIEVNFVKAPKEVAEFFKITEDDNVILMKRVIEVEGKVVTLF</sequence>
<dbReference type="InterPro" id="IPR000524">
    <property type="entry name" value="Tscrpt_reg_HTH_GntR"/>
</dbReference>
<dbReference type="GO" id="GO:0003700">
    <property type="term" value="F:DNA-binding transcription factor activity"/>
    <property type="evidence" value="ECO:0007669"/>
    <property type="project" value="InterPro"/>
</dbReference>
<comment type="caution">
    <text evidence="5">The sequence shown here is derived from an EMBL/GenBank/DDBJ whole genome shotgun (WGS) entry which is preliminary data.</text>
</comment>
<dbReference type="GO" id="GO:0003677">
    <property type="term" value="F:DNA binding"/>
    <property type="evidence" value="ECO:0007669"/>
    <property type="project" value="UniProtKB-KW"/>
</dbReference>
<dbReference type="InterPro" id="IPR050679">
    <property type="entry name" value="Bact_HTH_transcr_reg"/>
</dbReference>
<dbReference type="PANTHER" id="PTHR44846:SF17">
    <property type="entry name" value="GNTR-FAMILY TRANSCRIPTIONAL REGULATOR"/>
    <property type="match status" value="1"/>
</dbReference>
<dbReference type="CDD" id="cd07377">
    <property type="entry name" value="WHTH_GntR"/>
    <property type="match status" value="1"/>
</dbReference>
<dbReference type="InterPro" id="IPR036390">
    <property type="entry name" value="WH_DNA-bd_sf"/>
</dbReference>
<dbReference type="EMBL" id="WNVC01000994">
    <property type="protein sequence ID" value="MDZ5001078.1"/>
    <property type="molecule type" value="Genomic_DNA"/>
</dbReference>
<dbReference type="InterPro" id="IPR036388">
    <property type="entry name" value="WH-like_DNA-bd_sf"/>
</dbReference>
<dbReference type="SUPFAM" id="SSF46785">
    <property type="entry name" value="Winged helix' DNA-binding domain"/>
    <property type="match status" value="1"/>
</dbReference>
<dbReference type="InterPro" id="IPR011663">
    <property type="entry name" value="UTRA"/>
</dbReference>
<dbReference type="FunFam" id="1.10.10.10:FF:000079">
    <property type="entry name" value="GntR family transcriptional regulator"/>
    <property type="match status" value="1"/>
</dbReference>
<organism evidence="5 6">
    <name type="scientific">Clostridium perfringens</name>
    <dbReference type="NCBI Taxonomy" id="1502"/>
    <lineage>
        <taxon>Bacteria</taxon>
        <taxon>Bacillati</taxon>
        <taxon>Bacillota</taxon>
        <taxon>Clostridia</taxon>
        <taxon>Eubacteriales</taxon>
        <taxon>Clostridiaceae</taxon>
        <taxon>Clostridium</taxon>
    </lineage>
</organism>
<proteinExistence type="predicted"/>
<evidence type="ECO:0000313" key="5">
    <source>
        <dbReference type="EMBL" id="MDZ5001078.1"/>
    </source>
</evidence>
<reference evidence="5" key="1">
    <citation type="submission" date="2019-11" db="EMBL/GenBank/DDBJ databases">
        <title>Characterization of Clostridium perfringens isolates from swine manure treated agricultural soils.</title>
        <authorList>
            <person name="Wushke S.T."/>
        </authorList>
    </citation>
    <scope>NUCLEOTIDE SEQUENCE</scope>
    <source>
        <strain evidence="5">X26</strain>
    </source>
</reference>
<dbReference type="Pfam" id="PF07702">
    <property type="entry name" value="UTRA"/>
    <property type="match status" value="1"/>
</dbReference>
<dbReference type="PROSITE" id="PS50949">
    <property type="entry name" value="HTH_GNTR"/>
    <property type="match status" value="1"/>
</dbReference>
<accession>A0AAW9IKS2</accession>
<feature type="domain" description="HTH gntR-type" evidence="4">
    <location>
        <begin position="10"/>
        <end position="78"/>
    </location>
</feature>
<evidence type="ECO:0000256" key="1">
    <source>
        <dbReference type="ARBA" id="ARBA00023015"/>
    </source>
</evidence>
<dbReference type="SUPFAM" id="SSF64288">
    <property type="entry name" value="Chorismate lyase-like"/>
    <property type="match status" value="1"/>
</dbReference>
<dbReference type="Proteomes" id="UP001291306">
    <property type="component" value="Unassembled WGS sequence"/>
</dbReference>
<dbReference type="PANTHER" id="PTHR44846">
    <property type="entry name" value="MANNOSYL-D-GLYCERATE TRANSPORT/METABOLISM SYSTEM REPRESSOR MNGR-RELATED"/>
    <property type="match status" value="1"/>
</dbReference>
<protein>
    <submittedName>
        <fullName evidence="5">GntR family transcriptional regulator</fullName>
    </submittedName>
</protein>
<feature type="non-terminal residue" evidence="5">
    <location>
        <position position="145"/>
    </location>
</feature>
<keyword evidence="2" id="KW-0238">DNA-binding</keyword>
<evidence type="ECO:0000259" key="4">
    <source>
        <dbReference type="PROSITE" id="PS50949"/>
    </source>
</evidence>
<dbReference type="Gene3D" id="1.10.10.10">
    <property type="entry name" value="Winged helix-like DNA-binding domain superfamily/Winged helix DNA-binding domain"/>
    <property type="match status" value="1"/>
</dbReference>
<dbReference type="Gene3D" id="3.40.1410.10">
    <property type="entry name" value="Chorismate lyase-like"/>
    <property type="match status" value="1"/>
</dbReference>
<dbReference type="Pfam" id="PF00392">
    <property type="entry name" value="GntR"/>
    <property type="match status" value="1"/>
</dbReference>